<dbReference type="AlphaFoldDB" id="A0AAV7JGV8"/>
<comment type="caution">
    <text evidence="3">The sequence shown here is derived from an EMBL/GenBank/DDBJ whole genome shotgun (WGS) entry which is preliminary data.</text>
</comment>
<feature type="region of interest" description="Disordered" evidence="1">
    <location>
        <begin position="329"/>
        <end position="378"/>
    </location>
</feature>
<keyword evidence="4" id="KW-1185">Reference proteome</keyword>
<evidence type="ECO:0000256" key="1">
    <source>
        <dbReference type="SAM" id="MobiDB-lite"/>
    </source>
</evidence>
<gene>
    <name evidence="3" type="ORF">LOD99_8364</name>
</gene>
<evidence type="ECO:0000313" key="3">
    <source>
        <dbReference type="EMBL" id="KAI6647903.1"/>
    </source>
</evidence>
<dbReference type="EMBL" id="JAKMXF010000335">
    <property type="protein sequence ID" value="KAI6647903.1"/>
    <property type="molecule type" value="Genomic_DNA"/>
</dbReference>
<evidence type="ECO:0000313" key="4">
    <source>
        <dbReference type="Proteomes" id="UP001165289"/>
    </source>
</evidence>
<name>A0AAV7JGV8_9METZ</name>
<proteinExistence type="predicted"/>
<dbReference type="Proteomes" id="UP001165289">
    <property type="component" value="Unassembled WGS sequence"/>
</dbReference>
<evidence type="ECO:0000256" key="2">
    <source>
        <dbReference type="SAM" id="SignalP"/>
    </source>
</evidence>
<keyword evidence="2" id="KW-0732">Signal</keyword>
<sequence length="418" mass="44437">MKRLIICIFTLFAVTNTQFPPLPPSFSFKGDGDFFVFFAPRPSYPIARYNVANDVTRGLQFVDISILLPGSPINVYGIYSVNDNATYIDQDGVCSANTFSDLVPFLADSNTWDLFATANENPAGQFTTPSYNASVIIEDGLPVLFVDGGGSEGVSEDNSINSLACFCLFAVLAATNAQLPELSASFSLEGTAVYTIAGTVITVPRYNVANDVTRGLQLLDNGVCSDESFSKLIPFQADSNTWDLFNGSTEEPAGTFSVSTATASYELIILDGVPAVFTVINTDSDTALIIIHSFRNEVPAFSRFILPDACSDRICASCYDPSVTTITTTTMGPTSPSTTTITTTTMGPTSPSTTTSTTSMTTTSTATTTTTSTATTTTTMSTTTMIPTTEDSALNSADTIASSLLLMLTTLTMLLLFY</sequence>
<organism evidence="3 4">
    <name type="scientific">Oopsacas minuta</name>
    <dbReference type="NCBI Taxonomy" id="111878"/>
    <lineage>
        <taxon>Eukaryota</taxon>
        <taxon>Metazoa</taxon>
        <taxon>Porifera</taxon>
        <taxon>Hexactinellida</taxon>
        <taxon>Hexasterophora</taxon>
        <taxon>Lyssacinosida</taxon>
        <taxon>Leucopsacidae</taxon>
        <taxon>Oopsacas</taxon>
    </lineage>
</organism>
<feature type="signal peptide" evidence="2">
    <location>
        <begin position="1"/>
        <end position="17"/>
    </location>
</feature>
<feature type="chain" id="PRO_5043776041" evidence="2">
    <location>
        <begin position="18"/>
        <end position="418"/>
    </location>
</feature>
<protein>
    <submittedName>
        <fullName evidence="3">Uncharacterized protein</fullName>
    </submittedName>
</protein>
<reference evidence="3 4" key="1">
    <citation type="journal article" date="2023" name="BMC Biol.">
        <title>The compact genome of the sponge Oopsacas minuta (Hexactinellida) is lacking key metazoan core genes.</title>
        <authorList>
            <person name="Santini S."/>
            <person name="Schenkelaars Q."/>
            <person name="Jourda C."/>
            <person name="Duchesne M."/>
            <person name="Belahbib H."/>
            <person name="Rocher C."/>
            <person name="Selva M."/>
            <person name="Riesgo A."/>
            <person name="Vervoort M."/>
            <person name="Leys S.P."/>
            <person name="Kodjabachian L."/>
            <person name="Le Bivic A."/>
            <person name="Borchiellini C."/>
            <person name="Claverie J.M."/>
            <person name="Renard E."/>
        </authorList>
    </citation>
    <scope>NUCLEOTIDE SEQUENCE [LARGE SCALE GENOMIC DNA]</scope>
    <source>
        <strain evidence="3">SPO-2</strain>
    </source>
</reference>
<accession>A0AAV7JGV8</accession>